<dbReference type="Pfam" id="PF22461">
    <property type="entry name" value="SLBB_2"/>
    <property type="match status" value="1"/>
</dbReference>
<keyword evidence="13" id="KW-0998">Cell outer membrane</keyword>
<evidence type="ECO:0000256" key="3">
    <source>
        <dbReference type="ARBA" id="ARBA00022448"/>
    </source>
</evidence>
<dbReference type="STRING" id="198312.SAMN02745193_02814"/>
<dbReference type="Pfam" id="PF02563">
    <property type="entry name" value="Poly_export"/>
    <property type="match status" value="1"/>
</dbReference>
<dbReference type="Gene3D" id="3.10.560.10">
    <property type="entry name" value="Outer membrane lipoprotein wza domain like"/>
    <property type="match status" value="2"/>
</dbReference>
<keyword evidence="14" id="KW-0449">Lipoprotein</keyword>
<evidence type="ECO:0000256" key="12">
    <source>
        <dbReference type="ARBA" id="ARBA00023139"/>
    </source>
</evidence>
<name>A0A1M7T2P8_9SPHN</name>
<protein>
    <submittedName>
        <fullName evidence="17">Polysaccharide export outer membrane protein</fullName>
    </submittedName>
</protein>
<keyword evidence="12" id="KW-0564">Palmitate</keyword>
<dbReference type="PANTHER" id="PTHR33619">
    <property type="entry name" value="POLYSACCHARIDE EXPORT PROTEIN GFCE-RELATED"/>
    <property type="match status" value="1"/>
</dbReference>
<evidence type="ECO:0000256" key="10">
    <source>
        <dbReference type="ARBA" id="ARBA00023114"/>
    </source>
</evidence>
<keyword evidence="8" id="KW-0625">Polysaccharide transport</keyword>
<gene>
    <name evidence="17" type="ORF">SAMN02745193_02814</name>
</gene>
<keyword evidence="9" id="KW-0406">Ion transport</keyword>
<sequence>MGYACTSFVVRAAVHTQIRQKLAMNLKLISFAVVLSALSACSTLPSSGPTGGQIERSAIEAEATGLDIAVVPVASVADVPPAAPPIEWQLPDLATPPTDLIGPGDVLAITIFEAGVSLFSGDAPSPIAGAGGFDPSVKAQTLPPRRVDDNGFIDVPYVGPVLVAGQTMAQIQEQIRRALRNLSQDPQVLVNRQEVISNSIIIGGEVARPGRLILQTNRESLADIIALSGGYRGEARALVLQVERGENVARLRLGDVMAGPYRGLRAYPGDRLTVLAEPLMFSVLGATGRVQQMPFLRERMSVVEAIAMAGGPSDNTGDPESVFLFRYAGPTETEPTVYHFNMMETPTFFLAQQFALRDGDILYFGNSASNQPRRLVQTISQLFAPIVTATTLTNNLGTGPSN</sequence>
<dbReference type="AlphaFoldDB" id="A0A1M7T2P8"/>
<keyword evidence="3" id="KW-0813">Transport</keyword>
<dbReference type="Gene3D" id="3.30.1950.10">
    <property type="entry name" value="wza like domain"/>
    <property type="match status" value="1"/>
</dbReference>
<keyword evidence="4" id="KW-1134">Transmembrane beta strand</keyword>
<evidence type="ECO:0000313" key="18">
    <source>
        <dbReference type="Proteomes" id="UP000184391"/>
    </source>
</evidence>
<evidence type="ECO:0000259" key="16">
    <source>
        <dbReference type="Pfam" id="PF22461"/>
    </source>
</evidence>
<keyword evidence="11" id="KW-0472">Membrane</keyword>
<evidence type="ECO:0000256" key="7">
    <source>
        <dbReference type="ARBA" id="ARBA00022729"/>
    </source>
</evidence>
<evidence type="ECO:0000256" key="2">
    <source>
        <dbReference type="ARBA" id="ARBA00009450"/>
    </source>
</evidence>
<dbReference type="GO" id="GO:0046930">
    <property type="term" value="C:pore complex"/>
    <property type="evidence" value="ECO:0007669"/>
    <property type="project" value="UniProtKB-KW"/>
</dbReference>
<dbReference type="InterPro" id="IPR054765">
    <property type="entry name" value="SLBB_dom"/>
</dbReference>
<evidence type="ECO:0000313" key="17">
    <source>
        <dbReference type="EMBL" id="SHN64976.1"/>
    </source>
</evidence>
<dbReference type="GO" id="GO:0006811">
    <property type="term" value="P:monoatomic ion transport"/>
    <property type="evidence" value="ECO:0007669"/>
    <property type="project" value="UniProtKB-KW"/>
</dbReference>
<dbReference type="GO" id="GO:0015159">
    <property type="term" value="F:polysaccharide transmembrane transporter activity"/>
    <property type="evidence" value="ECO:0007669"/>
    <property type="project" value="InterPro"/>
</dbReference>
<dbReference type="GO" id="GO:0009279">
    <property type="term" value="C:cell outer membrane"/>
    <property type="evidence" value="ECO:0007669"/>
    <property type="project" value="UniProtKB-SubCell"/>
</dbReference>
<feature type="domain" description="Polysaccharide export protein N-terminal" evidence="15">
    <location>
        <begin position="95"/>
        <end position="191"/>
    </location>
</feature>
<keyword evidence="5" id="KW-0762">Sugar transport</keyword>
<dbReference type="Proteomes" id="UP000184391">
    <property type="component" value="Unassembled WGS sequence"/>
</dbReference>
<accession>A0A1M7T2P8</accession>
<evidence type="ECO:0000256" key="5">
    <source>
        <dbReference type="ARBA" id="ARBA00022597"/>
    </source>
</evidence>
<dbReference type="EMBL" id="FRDF01000019">
    <property type="protein sequence ID" value="SHN64976.1"/>
    <property type="molecule type" value="Genomic_DNA"/>
</dbReference>
<comment type="subcellular location">
    <subcellularLocation>
        <location evidence="1">Cell outer membrane</location>
        <topology evidence="1">Multi-pass membrane protein</topology>
    </subcellularLocation>
</comment>
<keyword evidence="18" id="KW-1185">Reference proteome</keyword>
<keyword evidence="6" id="KW-0812">Transmembrane</keyword>
<evidence type="ECO:0000256" key="13">
    <source>
        <dbReference type="ARBA" id="ARBA00023237"/>
    </source>
</evidence>
<reference evidence="18" key="1">
    <citation type="submission" date="2016-12" db="EMBL/GenBank/DDBJ databases">
        <authorList>
            <person name="Varghese N."/>
            <person name="Submissions S."/>
        </authorList>
    </citation>
    <scope>NUCLEOTIDE SEQUENCE [LARGE SCALE GENOMIC DNA]</scope>
    <source>
        <strain evidence="18">DSM 11032</strain>
    </source>
</reference>
<keyword evidence="7" id="KW-0732">Signal</keyword>
<evidence type="ECO:0000256" key="4">
    <source>
        <dbReference type="ARBA" id="ARBA00022452"/>
    </source>
</evidence>
<proteinExistence type="inferred from homology"/>
<evidence type="ECO:0000259" key="15">
    <source>
        <dbReference type="Pfam" id="PF02563"/>
    </source>
</evidence>
<evidence type="ECO:0000256" key="11">
    <source>
        <dbReference type="ARBA" id="ARBA00023136"/>
    </source>
</evidence>
<dbReference type="InterPro" id="IPR049712">
    <property type="entry name" value="Poly_export"/>
</dbReference>
<evidence type="ECO:0000256" key="6">
    <source>
        <dbReference type="ARBA" id="ARBA00022692"/>
    </source>
</evidence>
<evidence type="ECO:0000256" key="8">
    <source>
        <dbReference type="ARBA" id="ARBA00023047"/>
    </source>
</evidence>
<evidence type="ECO:0000256" key="9">
    <source>
        <dbReference type="ARBA" id="ARBA00023065"/>
    </source>
</evidence>
<evidence type="ECO:0000256" key="14">
    <source>
        <dbReference type="ARBA" id="ARBA00023288"/>
    </source>
</evidence>
<feature type="domain" description="SLBB" evidence="16">
    <location>
        <begin position="281"/>
        <end position="363"/>
    </location>
</feature>
<dbReference type="GO" id="GO:0015288">
    <property type="term" value="F:porin activity"/>
    <property type="evidence" value="ECO:0007669"/>
    <property type="project" value="UniProtKB-KW"/>
</dbReference>
<evidence type="ECO:0000256" key="1">
    <source>
        <dbReference type="ARBA" id="ARBA00004571"/>
    </source>
</evidence>
<keyword evidence="10" id="KW-0626">Porin</keyword>
<comment type="similarity">
    <text evidence="2">Belongs to the BexD/CtrA/VexA family.</text>
</comment>
<dbReference type="InterPro" id="IPR003715">
    <property type="entry name" value="Poly_export_N"/>
</dbReference>
<dbReference type="PANTHER" id="PTHR33619:SF3">
    <property type="entry name" value="POLYSACCHARIDE EXPORT PROTEIN GFCE-RELATED"/>
    <property type="match status" value="1"/>
</dbReference>
<organism evidence="17 18">
    <name type="scientific">Erythrobacter sanguineus</name>
    <dbReference type="NCBI Taxonomy" id="198312"/>
    <lineage>
        <taxon>Bacteria</taxon>
        <taxon>Pseudomonadati</taxon>
        <taxon>Pseudomonadota</taxon>
        <taxon>Alphaproteobacteria</taxon>
        <taxon>Sphingomonadales</taxon>
        <taxon>Erythrobacteraceae</taxon>
        <taxon>Erythrobacter/Porphyrobacter group</taxon>
        <taxon>Erythrobacter</taxon>
    </lineage>
</organism>